<proteinExistence type="predicted"/>
<organism evidence="3 4">
    <name type="scientific">Spirosoma endbachense</name>
    <dbReference type="NCBI Taxonomy" id="2666025"/>
    <lineage>
        <taxon>Bacteria</taxon>
        <taxon>Pseudomonadati</taxon>
        <taxon>Bacteroidota</taxon>
        <taxon>Cytophagia</taxon>
        <taxon>Cytophagales</taxon>
        <taxon>Cytophagaceae</taxon>
        <taxon>Spirosoma</taxon>
    </lineage>
</organism>
<dbReference type="EMBL" id="CP045997">
    <property type="protein sequence ID" value="QHV99342.1"/>
    <property type="molecule type" value="Genomic_DNA"/>
</dbReference>
<protein>
    <submittedName>
        <fullName evidence="3">Acyltransferase family protein</fullName>
    </submittedName>
</protein>
<gene>
    <name evidence="3" type="ORF">GJR95_31940</name>
</gene>
<feature type="transmembrane region" description="Helical" evidence="1">
    <location>
        <begin position="348"/>
        <end position="368"/>
    </location>
</feature>
<feature type="domain" description="Acyltransferase 3" evidence="2">
    <location>
        <begin position="23"/>
        <end position="365"/>
    </location>
</feature>
<evidence type="ECO:0000313" key="3">
    <source>
        <dbReference type="EMBL" id="QHV99342.1"/>
    </source>
</evidence>
<feature type="transmembrane region" description="Helical" evidence="1">
    <location>
        <begin position="150"/>
        <end position="170"/>
    </location>
</feature>
<dbReference type="GO" id="GO:0016747">
    <property type="term" value="F:acyltransferase activity, transferring groups other than amino-acyl groups"/>
    <property type="evidence" value="ECO:0007669"/>
    <property type="project" value="InterPro"/>
</dbReference>
<evidence type="ECO:0000259" key="2">
    <source>
        <dbReference type="Pfam" id="PF01757"/>
    </source>
</evidence>
<dbReference type="KEGG" id="senf:GJR95_31940"/>
<dbReference type="InterPro" id="IPR050879">
    <property type="entry name" value="Acyltransferase_3"/>
</dbReference>
<name>A0A6P1W4T4_9BACT</name>
<keyword evidence="1" id="KW-1133">Transmembrane helix</keyword>
<feature type="transmembrane region" description="Helical" evidence="1">
    <location>
        <begin position="307"/>
        <end position="328"/>
    </location>
</feature>
<dbReference type="Proteomes" id="UP000464577">
    <property type="component" value="Chromosome"/>
</dbReference>
<sequence length="382" mass="44208">MTHLPERDKSTRIVELKTTKKLYGLDHLRAVAIGFVFLYHYFILSNGQPGWLPEVARFGWTGVDLFFVLSGFLIASQLFEAIKQRRKISFRAFFLKRFFRIIPAYLATVGLYFCVPFFREKEALPPIWKFLSFTQNFDLDLKHYGTFSHAWSLCVEEHFYLFLPVTLVVYQSLNRFNRAGWLLLVLFLLSFGARLYSFKVMYAPYIGHENSWLYWYKYVYYPTYNRLDGLLIGVAIAGVYTFRPNLWHRVSKHGNLLLAAGILLLILAYLLCEDQQTLIASVFGFPLLSIGYGFVVAGAVSPTSFMYSWQSTISTSIATLSFAIYLTHKGIIKITHNLVEGTNWDSNWVLIVCVITSFLGALLLNRLIERPFLKIRNRILHS</sequence>
<feature type="transmembrane region" description="Helical" evidence="1">
    <location>
        <begin position="277"/>
        <end position="300"/>
    </location>
</feature>
<keyword evidence="3" id="KW-0012">Acyltransferase</keyword>
<dbReference type="GO" id="GO:0016020">
    <property type="term" value="C:membrane"/>
    <property type="evidence" value="ECO:0007669"/>
    <property type="project" value="TreeGrafter"/>
</dbReference>
<dbReference type="GO" id="GO:0009103">
    <property type="term" value="P:lipopolysaccharide biosynthetic process"/>
    <property type="evidence" value="ECO:0007669"/>
    <property type="project" value="TreeGrafter"/>
</dbReference>
<dbReference type="PANTHER" id="PTHR23028">
    <property type="entry name" value="ACETYLTRANSFERASE"/>
    <property type="match status" value="1"/>
</dbReference>
<evidence type="ECO:0000256" key="1">
    <source>
        <dbReference type="SAM" id="Phobius"/>
    </source>
</evidence>
<dbReference type="AlphaFoldDB" id="A0A6P1W4T4"/>
<feature type="transmembrane region" description="Helical" evidence="1">
    <location>
        <begin position="182"/>
        <end position="203"/>
    </location>
</feature>
<keyword evidence="4" id="KW-1185">Reference proteome</keyword>
<reference evidence="3 4" key="1">
    <citation type="submission" date="2019-11" db="EMBL/GenBank/DDBJ databases">
        <title>Spirosoma endbachense sp. nov., isolated from a natural salt meadow.</title>
        <authorList>
            <person name="Rojas J."/>
            <person name="Ambika Manirajan B."/>
            <person name="Ratering S."/>
            <person name="Suarez C."/>
            <person name="Geissler-Plaum R."/>
            <person name="Schnell S."/>
        </authorList>
    </citation>
    <scope>NUCLEOTIDE SEQUENCE [LARGE SCALE GENOMIC DNA]</scope>
    <source>
        <strain evidence="3 4">I-24</strain>
    </source>
</reference>
<keyword evidence="1" id="KW-0812">Transmembrane</keyword>
<feature type="transmembrane region" description="Helical" evidence="1">
    <location>
        <begin position="55"/>
        <end position="78"/>
    </location>
</feature>
<dbReference type="Pfam" id="PF01757">
    <property type="entry name" value="Acyl_transf_3"/>
    <property type="match status" value="1"/>
</dbReference>
<keyword evidence="3" id="KW-0808">Transferase</keyword>
<accession>A0A6P1W4T4</accession>
<dbReference type="RefSeq" id="WP_162389746.1">
    <property type="nucleotide sequence ID" value="NZ_CP045997.1"/>
</dbReference>
<feature type="transmembrane region" description="Helical" evidence="1">
    <location>
        <begin position="98"/>
        <end position="118"/>
    </location>
</feature>
<feature type="transmembrane region" description="Helical" evidence="1">
    <location>
        <begin position="223"/>
        <end position="242"/>
    </location>
</feature>
<feature type="transmembrane region" description="Helical" evidence="1">
    <location>
        <begin position="21"/>
        <end position="43"/>
    </location>
</feature>
<keyword evidence="1" id="KW-0472">Membrane</keyword>
<dbReference type="InterPro" id="IPR002656">
    <property type="entry name" value="Acyl_transf_3_dom"/>
</dbReference>
<evidence type="ECO:0000313" key="4">
    <source>
        <dbReference type="Proteomes" id="UP000464577"/>
    </source>
</evidence>
<dbReference type="PANTHER" id="PTHR23028:SF53">
    <property type="entry name" value="ACYL_TRANSF_3 DOMAIN-CONTAINING PROTEIN"/>
    <property type="match status" value="1"/>
</dbReference>
<feature type="transmembrane region" description="Helical" evidence="1">
    <location>
        <begin position="254"/>
        <end position="271"/>
    </location>
</feature>